<reference evidence="2 3" key="1">
    <citation type="submission" date="2023-02" db="EMBL/GenBank/DDBJ databases">
        <title>Genome sequence of Paenibacillus kyungheensis KACC 18744.</title>
        <authorList>
            <person name="Kim S."/>
            <person name="Heo J."/>
            <person name="Kwon S.-W."/>
        </authorList>
    </citation>
    <scope>NUCLEOTIDE SEQUENCE [LARGE SCALE GENOMIC DNA]</scope>
    <source>
        <strain evidence="2 3">KACC 18744</strain>
    </source>
</reference>
<sequence>MSSEILNYLQPYNPLSIEAKEITFPIQPKGTPYSLLVIPDDNIEEVMEDTLDDYDSLTDYVDQQLALLQQMDVLDTFRTLVSHQLLDTDLAEQAKSIQHMNWASLYEMYSRLWEGHAWLDERLIPYQVDSLWPDFHAASEPTDQWITLPLPASREYIAPLMVPMGGFNECPAPIVQASLFQYWHQQYKAIPIIVNESIWILQASTRPVTDEEALLLAQEHFMFCSYVLESFESIGQYATYLQKQEFWYFWWD</sequence>
<gene>
    <name evidence="2" type="ORF">PQ456_18605</name>
</gene>
<protein>
    <submittedName>
        <fullName evidence="2">DUF4253 domain-containing protein</fullName>
    </submittedName>
</protein>
<dbReference type="RefSeq" id="WP_273613590.1">
    <property type="nucleotide sequence ID" value="NZ_CP117416.1"/>
</dbReference>
<dbReference type="InterPro" id="IPR025349">
    <property type="entry name" value="DUF4253"/>
</dbReference>
<dbReference type="AlphaFoldDB" id="A0AAX3LZ35"/>
<evidence type="ECO:0000313" key="2">
    <source>
        <dbReference type="EMBL" id="WCT55151.1"/>
    </source>
</evidence>
<keyword evidence="3" id="KW-1185">Reference proteome</keyword>
<evidence type="ECO:0000259" key="1">
    <source>
        <dbReference type="Pfam" id="PF14062"/>
    </source>
</evidence>
<dbReference type="Pfam" id="PF14062">
    <property type="entry name" value="DUF4253"/>
    <property type="match status" value="1"/>
</dbReference>
<dbReference type="EMBL" id="CP117416">
    <property type="protein sequence ID" value="WCT55151.1"/>
    <property type="molecule type" value="Genomic_DNA"/>
</dbReference>
<feature type="domain" description="DUF4253" evidence="1">
    <location>
        <begin position="150"/>
        <end position="252"/>
    </location>
</feature>
<proteinExistence type="predicted"/>
<organism evidence="2 3">
    <name type="scientific">Paenibacillus kyungheensis</name>
    <dbReference type="NCBI Taxonomy" id="1452732"/>
    <lineage>
        <taxon>Bacteria</taxon>
        <taxon>Bacillati</taxon>
        <taxon>Bacillota</taxon>
        <taxon>Bacilli</taxon>
        <taxon>Bacillales</taxon>
        <taxon>Paenibacillaceae</taxon>
        <taxon>Paenibacillus</taxon>
    </lineage>
</organism>
<dbReference type="KEGG" id="pka:PQ456_18605"/>
<name>A0AAX3LZ35_9BACL</name>
<accession>A0AAX3LZ35</accession>
<dbReference type="Proteomes" id="UP001220509">
    <property type="component" value="Chromosome"/>
</dbReference>
<evidence type="ECO:0000313" key="3">
    <source>
        <dbReference type="Proteomes" id="UP001220509"/>
    </source>
</evidence>